<keyword evidence="1 12" id="KW-0240">DNA-directed RNA polymerase</keyword>
<name>A0A3D8J483_9HELI</name>
<dbReference type="SMART" id="SM00493">
    <property type="entry name" value="TOPRIM"/>
    <property type="match status" value="1"/>
</dbReference>
<evidence type="ECO:0000256" key="8">
    <source>
        <dbReference type="ARBA" id="ARBA00022833"/>
    </source>
</evidence>
<dbReference type="GO" id="GO:0008270">
    <property type="term" value="F:zinc ion binding"/>
    <property type="evidence" value="ECO:0007669"/>
    <property type="project" value="UniProtKB-UniRule"/>
</dbReference>
<dbReference type="GO" id="GO:0003677">
    <property type="term" value="F:DNA binding"/>
    <property type="evidence" value="ECO:0007669"/>
    <property type="project" value="UniProtKB-KW"/>
</dbReference>
<dbReference type="InterPro" id="IPR036977">
    <property type="entry name" value="DNA_primase_Znf_CHC2"/>
</dbReference>
<dbReference type="Gene3D" id="3.40.1360.10">
    <property type="match status" value="1"/>
</dbReference>
<dbReference type="InterPro" id="IPR002694">
    <property type="entry name" value="Znf_CHC2"/>
</dbReference>
<sequence>MPSITQASLETLKTHIDIIDLIGHYIDVRRVGSNFMALCPFHDDKTPSFSISQAKGLYHCHACGASGDGIKFIMEYQHINFQEAVESIAHFFHVPLEYESGVPQKKSEILSTLTLFYHHQLLKQQEIMQYLFSRGITLDSIKTFEIGYCGASFETQKAIQQHNLDYQEALEYGILGESHNKPYARFANRIVFPIHSSNGSVVGFGGRTLSQDKNIAKYINSPQSKLFNKSKIFYGYHLAKQFIYKQKSMIICEGYLDVILLHQAGFRNVVATLGTALNQGHLGIINKDSPRIYMCYDGDNAGINAAYKAAKFLSQQSKDGGVILLKNGFDPADMILLHQETEFRVALETAKPFIDFVLESIISRFDLHNPIQKEQALKASMEFMSTLSPLIQDDYKEQRLPQMLNIEKRHIKKTYRNSHKEIFIPTHFENIAEANILVNMLDSEENFYLGMQFLEARHFRQYHEEFTMIAQGIREHDRIVALRFKSDAKCFSPKEFAYELRIFLLGYAKNCVRQITSDTRLNGAAKIELIGKLRKAIERLELKRELVVV</sequence>
<evidence type="ECO:0000259" key="13">
    <source>
        <dbReference type="PROSITE" id="PS50880"/>
    </source>
</evidence>
<comment type="function">
    <text evidence="12">RNA polymerase that catalyzes the synthesis of short RNA molecules used as primers for DNA polymerase during DNA replication.</text>
</comment>
<dbReference type="HAMAP" id="MF_00974">
    <property type="entry name" value="DNA_primase_DnaG"/>
    <property type="match status" value="1"/>
</dbReference>
<dbReference type="InterPro" id="IPR050219">
    <property type="entry name" value="DnaG_primase"/>
</dbReference>
<dbReference type="SUPFAM" id="SSF56731">
    <property type="entry name" value="DNA primase core"/>
    <property type="match status" value="1"/>
</dbReference>
<evidence type="ECO:0000256" key="12">
    <source>
        <dbReference type="HAMAP-Rule" id="MF_00974"/>
    </source>
</evidence>
<keyword evidence="6 12" id="KW-0479">Metal-binding</keyword>
<dbReference type="Gene3D" id="1.10.860.10">
    <property type="entry name" value="DNAb Helicase, Chain A"/>
    <property type="match status" value="1"/>
</dbReference>
<protein>
    <recommendedName>
        <fullName evidence="12">DNA primase</fullName>
        <ecNumber evidence="12">2.7.7.101</ecNumber>
    </recommendedName>
</protein>
<comment type="similarity">
    <text evidence="12">Belongs to the DnaG primase family.</text>
</comment>
<dbReference type="InterPro" id="IPR034151">
    <property type="entry name" value="TOPRIM_DnaG_bac"/>
</dbReference>
<keyword evidence="2 12" id="KW-0639">Primosome</keyword>
<accession>A0A3D8J483</accession>
<evidence type="ECO:0000256" key="11">
    <source>
        <dbReference type="ARBA" id="ARBA00023163"/>
    </source>
</evidence>
<evidence type="ECO:0000256" key="9">
    <source>
        <dbReference type="ARBA" id="ARBA00022842"/>
    </source>
</evidence>
<keyword evidence="3 12" id="KW-0808">Transferase</keyword>
<dbReference type="InterPro" id="IPR013264">
    <property type="entry name" value="DNAG_N"/>
</dbReference>
<evidence type="ECO:0000256" key="6">
    <source>
        <dbReference type="ARBA" id="ARBA00022723"/>
    </source>
</evidence>
<dbReference type="CDD" id="cd03364">
    <property type="entry name" value="TOPRIM_DnaG_primases"/>
    <property type="match status" value="1"/>
</dbReference>
<dbReference type="GO" id="GO:0006269">
    <property type="term" value="P:DNA replication, synthesis of primer"/>
    <property type="evidence" value="ECO:0007669"/>
    <property type="project" value="UniProtKB-UniRule"/>
</dbReference>
<comment type="subunit">
    <text evidence="12">Monomer. Interacts with DnaB.</text>
</comment>
<keyword evidence="9" id="KW-0460">Magnesium</keyword>
<evidence type="ECO:0000256" key="3">
    <source>
        <dbReference type="ARBA" id="ARBA00022679"/>
    </source>
</evidence>
<keyword evidence="4 12" id="KW-0548">Nucleotidyltransferase</keyword>
<comment type="caution">
    <text evidence="14">The sequence shown here is derived from an EMBL/GenBank/DDBJ whole genome shotgun (WGS) entry which is preliminary data.</text>
</comment>
<evidence type="ECO:0000313" key="15">
    <source>
        <dbReference type="Proteomes" id="UP000256424"/>
    </source>
</evidence>
<keyword evidence="11 12" id="KW-0804">Transcription</keyword>
<dbReference type="Pfam" id="PF16730">
    <property type="entry name" value="DnaGprimase_HBD"/>
    <property type="match status" value="1"/>
</dbReference>
<feature type="zinc finger region" description="CHC2-type" evidence="12">
    <location>
        <begin position="39"/>
        <end position="63"/>
    </location>
</feature>
<keyword evidence="8 12" id="KW-0862">Zinc</keyword>
<proteinExistence type="inferred from homology"/>
<evidence type="ECO:0000256" key="5">
    <source>
        <dbReference type="ARBA" id="ARBA00022705"/>
    </source>
</evidence>
<keyword evidence="7 12" id="KW-0863">Zinc-finger</keyword>
<dbReference type="GO" id="GO:0003899">
    <property type="term" value="F:DNA-directed RNA polymerase activity"/>
    <property type="evidence" value="ECO:0007669"/>
    <property type="project" value="UniProtKB-UniRule"/>
</dbReference>
<dbReference type="RefSeq" id="WP_104762343.1">
    <property type="nucleotide sequence ID" value="NZ_FZPM01000003.1"/>
</dbReference>
<keyword evidence="10 12" id="KW-0238">DNA-binding</keyword>
<keyword evidence="5 12" id="KW-0235">DNA replication</keyword>
<dbReference type="InterPro" id="IPR006171">
    <property type="entry name" value="TOPRIM_dom"/>
</dbReference>
<evidence type="ECO:0000256" key="2">
    <source>
        <dbReference type="ARBA" id="ARBA00022515"/>
    </source>
</evidence>
<gene>
    <name evidence="12 14" type="primary">dnaG</name>
    <name evidence="14" type="ORF">CQA66_05430</name>
</gene>
<keyword evidence="15" id="KW-1185">Reference proteome</keyword>
<dbReference type="InterPro" id="IPR031988">
    <property type="entry name" value="DnaG_HBD"/>
</dbReference>
<dbReference type="EC" id="2.7.7.101" evidence="12"/>
<comment type="domain">
    <text evidence="12">Contains an N-terminal zinc-binding domain, a central core domain that contains the primase activity, and a C-terminal DnaB-binding domain.</text>
</comment>
<dbReference type="PANTHER" id="PTHR30313">
    <property type="entry name" value="DNA PRIMASE"/>
    <property type="match status" value="1"/>
</dbReference>
<evidence type="ECO:0000256" key="7">
    <source>
        <dbReference type="ARBA" id="ARBA00022771"/>
    </source>
</evidence>
<evidence type="ECO:0000313" key="14">
    <source>
        <dbReference type="EMBL" id="RDU72317.1"/>
    </source>
</evidence>
<dbReference type="FunFam" id="3.90.580.10:FF:000001">
    <property type="entry name" value="DNA primase"/>
    <property type="match status" value="1"/>
</dbReference>
<dbReference type="Gene3D" id="3.90.580.10">
    <property type="entry name" value="Zinc finger, CHC2-type domain"/>
    <property type="match status" value="1"/>
</dbReference>
<dbReference type="Pfam" id="PF13155">
    <property type="entry name" value="Toprim_2"/>
    <property type="match status" value="1"/>
</dbReference>
<dbReference type="OrthoDB" id="9803773at2"/>
<evidence type="ECO:0000256" key="10">
    <source>
        <dbReference type="ARBA" id="ARBA00023125"/>
    </source>
</evidence>
<dbReference type="GO" id="GO:1990077">
    <property type="term" value="C:primosome complex"/>
    <property type="evidence" value="ECO:0007669"/>
    <property type="project" value="UniProtKB-KW"/>
</dbReference>
<dbReference type="EMBL" id="NXLW01000008">
    <property type="protein sequence ID" value="RDU72317.1"/>
    <property type="molecule type" value="Genomic_DNA"/>
</dbReference>
<dbReference type="PROSITE" id="PS50880">
    <property type="entry name" value="TOPRIM"/>
    <property type="match status" value="1"/>
</dbReference>
<dbReference type="AlphaFoldDB" id="A0A3D8J483"/>
<dbReference type="Pfam" id="PF08275">
    <property type="entry name" value="DNAG_N"/>
    <property type="match status" value="1"/>
</dbReference>
<dbReference type="InterPro" id="IPR016136">
    <property type="entry name" value="DNA_helicase_N/primase_C"/>
</dbReference>
<evidence type="ECO:0000256" key="4">
    <source>
        <dbReference type="ARBA" id="ARBA00022695"/>
    </source>
</evidence>
<dbReference type="PANTHER" id="PTHR30313:SF2">
    <property type="entry name" value="DNA PRIMASE"/>
    <property type="match status" value="1"/>
</dbReference>
<dbReference type="SMART" id="SM00400">
    <property type="entry name" value="ZnF_CHCC"/>
    <property type="match status" value="1"/>
</dbReference>
<dbReference type="InterPro" id="IPR006295">
    <property type="entry name" value="DNA_primase_DnaG"/>
</dbReference>
<evidence type="ECO:0000256" key="1">
    <source>
        <dbReference type="ARBA" id="ARBA00022478"/>
    </source>
</evidence>
<dbReference type="Gene3D" id="3.90.980.10">
    <property type="entry name" value="DNA primase, catalytic core, N-terminal domain"/>
    <property type="match status" value="1"/>
</dbReference>
<dbReference type="GO" id="GO:0000428">
    <property type="term" value="C:DNA-directed RNA polymerase complex"/>
    <property type="evidence" value="ECO:0007669"/>
    <property type="project" value="UniProtKB-KW"/>
</dbReference>
<dbReference type="InterPro" id="IPR037068">
    <property type="entry name" value="DNA_primase_core_N_sf"/>
</dbReference>
<dbReference type="InterPro" id="IPR030846">
    <property type="entry name" value="DnaG_bac"/>
</dbReference>
<reference evidence="14 15" key="1">
    <citation type="submission" date="2018-04" db="EMBL/GenBank/DDBJ databases">
        <title>Novel Campyloabacter and Helicobacter Species and Strains.</title>
        <authorList>
            <person name="Mannion A.J."/>
            <person name="Shen Z."/>
            <person name="Fox J.G."/>
        </authorList>
    </citation>
    <scope>NUCLEOTIDE SEQUENCE [LARGE SCALE GENOMIC DNA]</scope>
    <source>
        <strain evidence="14 15">MIT 97-5075</strain>
    </source>
</reference>
<feature type="domain" description="Toprim" evidence="13">
    <location>
        <begin position="247"/>
        <end position="332"/>
    </location>
</feature>
<dbReference type="Pfam" id="PF01807">
    <property type="entry name" value="Zn_ribbon_DnaG"/>
    <property type="match status" value="1"/>
</dbReference>
<comment type="catalytic activity">
    <reaction evidence="12">
        <text>ssDNA + n NTP = ssDNA/pppN(pN)n-1 hybrid + (n-1) diphosphate.</text>
        <dbReference type="EC" id="2.7.7.101"/>
    </reaction>
</comment>
<organism evidence="14 15">
    <name type="scientific">Helicobacter aurati</name>
    <dbReference type="NCBI Taxonomy" id="137778"/>
    <lineage>
        <taxon>Bacteria</taxon>
        <taxon>Pseudomonadati</taxon>
        <taxon>Campylobacterota</taxon>
        <taxon>Epsilonproteobacteria</taxon>
        <taxon>Campylobacterales</taxon>
        <taxon>Helicobacteraceae</taxon>
        <taxon>Helicobacter</taxon>
    </lineage>
</organism>
<dbReference type="NCBIfam" id="TIGR01391">
    <property type="entry name" value="dnaG"/>
    <property type="match status" value="1"/>
</dbReference>
<dbReference type="Proteomes" id="UP000256424">
    <property type="component" value="Unassembled WGS sequence"/>
</dbReference>
<dbReference type="GO" id="GO:0005737">
    <property type="term" value="C:cytoplasm"/>
    <property type="evidence" value="ECO:0007669"/>
    <property type="project" value="TreeGrafter"/>
</dbReference>
<dbReference type="SUPFAM" id="SSF57783">
    <property type="entry name" value="Zinc beta-ribbon"/>
    <property type="match status" value="1"/>
</dbReference>
<comment type="cofactor">
    <cofactor evidence="12">
        <name>Zn(2+)</name>
        <dbReference type="ChEBI" id="CHEBI:29105"/>
    </cofactor>
    <text evidence="12">Binds 1 zinc ion per monomer.</text>
</comment>